<feature type="non-terminal residue" evidence="2">
    <location>
        <position position="1"/>
    </location>
</feature>
<dbReference type="AlphaFoldDB" id="A0A0F8ZM18"/>
<gene>
    <name evidence="2" type="ORF">LCGC14_3018880</name>
</gene>
<proteinExistence type="predicted"/>
<dbReference type="EMBL" id="LAZR01062696">
    <property type="protein sequence ID" value="KKK60986.1"/>
    <property type="molecule type" value="Genomic_DNA"/>
</dbReference>
<feature type="coiled-coil region" evidence="1">
    <location>
        <begin position="19"/>
        <end position="80"/>
    </location>
</feature>
<protein>
    <submittedName>
        <fullName evidence="2">Uncharacterized protein</fullName>
    </submittedName>
</protein>
<sequence>LNRQYNEMFAPELETQSHAQKLATAERAAERRLAELTRQRDEGDLFPDKPKPVKLRGKKLDAVKADIEAVKAELDELRSLDPRSEVLAEERINKARRARWLRRIAELQDKRARSDFAPKPRKDVKLDAKTKEVQFALEQENRKFVAAKHRFEMAKRSTPRKIASGAVNVVNSLKAYMASFDLSAIGRQSLWFTLAHPIKTARLARRSVTAIKKKSAFEIDEEVHNHAEFVFAKQSGVPFTEHGQGITKLEEQYMTPWAEHLPGVAASERLFVSHLNLARMEQFAMLVRRHEKWFGKRPTAKEGRAIADLVGTFTGKIPIRSQAARNALAAASTALWSPQLLLSRFAFLFGRPFYGGSWRTR</sequence>
<reference evidence="2" key="1">
    <citation type="journal article" date="2015" name="Nature">
        <title>Complex archaea that bridge the gap between prokaryotes and eukaryotes.</title>
        <authorList>
            <person name="Spang A."/>
            <person name="Saw J.H."/>
            <person name="Jorgensen S.L."/>
            <person name="Zaremba-Niedzwiedzka K."/>
            <person name="Martijn J."/>
            <person name="Lind A.E."/>
            <person name="van Eijk R."/>
            <person name="Schleper C."/>
            <person name="Guy L."/>
            <person name="Ettema T.J."/>
        </authorList>
    </citation>
    <scope>NUCLEOTIDE SEQUENCE</scope>
</reference>
<feature type="non-terminal residue" evidence="2">
    <location>
        <position position="361"/>
    </location>
</feature>
<evidence type="ECO:0000313" key="2">
    <source>
        <dbReference type="EMBL" id="KKK60986.1"/>
    </source>
</evidence>
<evidence type="ECO:0000256" key="1">
    <source>
        <dbReference type="SAM" id="Coils"/>
    </source>
</evidence>
<comment type="caution">
    <text evidence="2">The sequence shown here is derived from an EMBL/GenBank/DDBJ whole genome shotgun (WGS) entry which is preliminary data.</text>
</comment>
<organism evidence="2">
    <name type="scientific">marine sediment metagenome</name>
    <dbReference type="NCBI Taxonomy" id="412755"/>
    <lineage>
        <taxon>unclassified sequences</taxon>
        <taxon>metagenomes</taxon>
        <taxon>ecological metagenomes</taxon>
    </lineage>
</organism>
<accession>A0A0F8ZM18</accession>
<keyword evidence="1" id="KW-0175">Coiled coil</keyword>
<name>A0A0F8ZM18_9ZZZZ</name>